<reference evidence="2 3" key="2">
    <citation type="journal article" date="2019" name="G3 (Bethesda)">
        <title>Hybrid Assembly of the Genome of the Entomopathogenic Nematode Steinernema carpocapsae Identifies the X-Chromosome.</title>
        <authorList>
            <person name="Serra L."/>
            <person name="Macchietto M."/>
            <person name="Macias-Munoz A."/>
            <person name="McGill C.J."/>
            <person name="Rodriguez I.M."/>
            <person name="Rodriguez B."/>
            <person name="Murad R."/>
            <person name="Mortazavi A."/>
        </authorList>
    </citation>
    <scope>NUCLEOTIDE SEQUENCE [LARGE SCALE GENOMIC DNA]</scope>
    <source>
        <strain evidence="2 3">ALL</strain>
    </source>
</reference>
<evidence type="ECO:0000313" key="3">
    <source>
        <dbReference type="Proteomes" id="UP000298663"/>
    </source>
</evidence>
<keyword evidence="3" id="KW-1185">Reference proteome</keyword>
<reference evidence="2 3" key="1">
    <citation type="journal article" date="2015" name="Genome Biol.">
        <title>Comparative genomics of Steinernema reveals deeply conserved gene regulatory networks.</title>
        <authorList>
            <person name="Dillman A.R."/>
            <person name="Macchietto M."/>
            <person name="Porter C.F."/>
            <person name="Rogers A."/>
            <person name="Williams B."/>
            <person name="Antoshechkin I."/>
            <person name="Lee M.M."/>
            <person name="Goodwin Z."/>
            <person name="Lu X."/>
            <person name="Lewis E.E."/>
            <person name="Goodrich-Blair H."/>
            <person name="Stock S.P."/>
            <person name="Adams B.J."/>
            <person name="Sternberg P.W."/>
            <person name="Mortazavi A."/>
        </authorList>
    </citation>
    <scope>NUCLEOTIDE SEQUENCE [LARGE SCALE GENOMIC DNA]</scope>
    <source>
        <strain evidence="2 3">ALL</strain>
    </source>
</reference>
<feature type="compositionally biased region" description="Basic and acidic residues" evidence="1">
    <location>
        <begin position="88"/>
        <end position="109"/>
    </location>
</feature>
<dbReference type="Proteomes" id="UP000298663">
    <property type="component" value="Unassembled WGS sequence"/>
</dbReference>
<dbReference type="AlphaFoldDB" id="A0A4U8UTV5"/>
<gene>
    <name evidence="2" type="ORF">L596_003891</name>
</gene>
<evidence type="ECO:0000256" key="1">
    <source>
        <dbReference type="SAM" id="MobiDB-lite"/>
    </source>
</evidence>
<sequence length="161" mass="18103">MAAGSSSHAAVLQMVQDCDAVFNDIYLERVLRHMLSKTKPESYSKLYRLHLEVVEQFRNLEVDPKKLSPRRKSTVEQRSPLPNPIVMARKESVRRSSVDPNHKLAEKKVRMQKRATSSNRATGPKAAPTPRRPPGSEVSSRAKIPQSRHSAVRNPAGDSRN</sequence>
<accession>A0A4U8UTV5</accession>
<dbReference type="EMBL" id="AZBU02000001">
    <property type="protein sequence ID" value="TMS36810.1"/>
    <property type="molecule type" value="Genomic_DNA"/>
</dbReference>
<protein>
    <submittedName>
        <fullName evidence="2">Uncharacterized protein</fullName>
    </submittedName>
</protein>
<proteinExistence type="predicted"/>
<name>A0A4U8UTV5_STECR</name>
<feature type="region of interest" description="Disordered" evidence="1">
    <location>
        <begin position="64"/>
        <end position="161"/>
    </location>
</feature>
<organism evidence="2 3">
    <name type="scientific">Steinernema carpocapsae</name>
    <name type="common">Entomopathogenic nematode</name>
    <dbReference type="NCBI Taxonomy" id="34508"/>
    <lineage>
        <taxon>Eukaryota</taxon>
        <taxon>Metazoa</taxon>
        <taxon>Ecdysozoa</taxon>
        <taxon>Nematoda</taxon>
        <taxon>Chromadorea</taxon>
        <taxon>Rhabditida</taxon>
        <taxon>Tylenchina</taxon>
        <taxon>Panagrolaimomorpha</taxon>
        <taxon>Strongyloidoidea</taxon>
        <taxon>Steinernematidae</taxon>
        <taxon>Steinernema</taxon>
    </lineage>
</organism>
<evidence type="ECO:0000313" key="2">
    <source>
        <dbReference type="EMBL" id="TMS36810.1"/>
    </source>
</evidence>
<comment type="caution">
    <text evidence="2">The sequence shown here is derived from an EMBL/GenBank/DDBJ whole genome shotgun (WGS) entry which is preliminary data.</text>
</comment>